<dbReference type="SUPFAM" id="SSF50486">
    <property type="entry name" value="FMT C-terminal domain-like"/>
    <property type="match status" value="1"/>
</dbReference>
<dbReference type="CDD" id="cd08702">
    <property type="entry name" value="Arna_FMT_C"/>
    <property type="match status" value="1"/>
</dbReference>
<dbReference type="InterPro" id="IPR005793">
    <property type="entry name" value="Formyl_trans_C"/>
</dbReference>
<dbReference type="InterPro" id="IPR036477">
    <property type="entry name" value="Formyl_transf_N_sf"/>
</dbReference>
<organism evidence="3 4">
    <name type="scientific">Actibacterium lipolyticum</name>
    <dbReference type="NCBI Taxonomy" id="1524263"/>
    <lineage>
        <taxon>Bacteria</taxon>
        <taxon>Pseudomonadati</taxon>
        <taxon>Pseudomonadota</taxon>
        <taxon>Alphaproteobacteria</taxon>
        <taxon>Rhodobacterales</taxon>
        <taxon>Roseobacteraceae</taxon>
        <taxon>Actibacterium</taxon>
    </lineage>
</organism>
<dbReference type="Pfam" id="PF00551">
    <property type="entry name" value="Formyl_trans_N"/>
    <property type="match status" value="1"/>
</dbReference>
<protein>
    <submittedName>
        <fullName evidence="3">Bifunctional polymyxin resistance protein ArnA</fullName>
    </submittedName>
</protein>
<feature type="domain" description="Formyl transferase C-terminal" evidence="2">
    <location>
        <begin position="205"/>
        <end position="285"/>
    </location>
</feature>
<reference evidence="4" key="1">
    <citation type="submission" date="2017-05" db="EMBL/GenBank/DDBJ databases">
        <authorList>
            <person name="Rodrigo-Torres L."/>
            <person name="Arahal R. D."/>
            <person name="Lucena T."/>
        </authorList>
    </citation>
    <scope>NUCLEOTIDE SEQUENCE [LARGE SCALE GENOMIC DNA]</scope>
    <source>
        <strain evidence="4">CECT 8621</strain>
    </source>
</reference>
<dbReference type="PANTHER" id="PTHR11138">
    <property type="entry name" value="METHIONYL-TRNA FORMYLTRANSFERASE"/>
    <property type="match status" value="1"/>
</dbReference>
<dbReference type="PANTHER" id="PTHR11138:SF5">
    <property type="entry name" value="METHIONYL-TRNA FORMYLTRANSFERASE, MITOCHONDRIAL"/>
    <property type="match status" value="1"/>
</dbReference>
<dbReference type="SUPFAM" id="SSF53328">
    <property type="entry name" value="Formyltransferase"/>
    <property type="match status" value="1"/>
</dbReference>
<name>A0A238KXA9_9RHOB</name>
<gene>
    <name evidence="3" type="primary">arnA</name>
    <name evidence="3" type="ORF">COL8621_03410</name>
</gene>
<dbReference type="GO" id="GO:0004479">
    <property type="term" value="F:methionyl-tRNA formyltransferase activity"/>
    <property type="evidence" value="ECO:0007669"/>
    <property type="project" value="TreeGrafter"/>
</dbReference>
<dbReference type="Gene3D" id="3.40.50.12230">
    <property type="match status" value="1"/>
</dbReference>
<dbReference type="InterPro" id="IPR011034">
    <property type="entry name" value="Formyl_transferase-like_C_sf"/>
</dbReference>
<dbReference type="AlphaFoldDB" id="A0A238KXA9"/>
<keyword evidence="4" id="KW-1185">Reference proteome</keyword>
<dbReference type="Proteomes" id="UP000202922">
    <property type="component" value="Unassembled WGS sequence"/>
</dbReference>
<dbReference type="EMBL" id="FXYE01000002">
    <property type="protein sequence ID" value="SMX47328.1"/>
    <property type="molecule type" value="Genomic_DNA"/>
</dbReference>
<proteinExistence type="predicted"/>
<sequence>MKSVLVGAVESTKCALETMCACDRAPALVVTLPPDLAKRHSDFVDLGPLAEQHGIKVHHTQKSNAPETLAALRDVDADVVLVIGWSQLCNEEFRAIPRIGCLGYHPTALPKLRGRAVIPWTILLGEDRSGASIFWLGDGADTGDIAAQLVFPIDPHEETARGLYDKQLDAIKELLPPLLHRLAAGDVPRRVQDHDKATICARRGPEDGLIDWQQPAEDIHRLIRAVGPPYPGAFTYGADGTQVVITAATRSEDSARYIGMPGQIQAIDGDTLTVMCGDGQCLNVTDWHGPDTRPKLHSKFGMLK</sequence>
<accession>A0A238KXA9</accession>
<dbReference type="GO" id="GO:0005829">
    <property type="term" value="C:cytosol"/>
    <property type="evidence" value="ECO:0007669"/>
    <property type="project" value="TreeGrafter"/>
</dbReference>
<dbReference type="RefSeq" id="WP_176438523.1">
    <property type="nucleotide sequence ID" value="NZ_FXYE01000002.1"/>
</dbReference>
<dbReference type="Pfam" id="PF02911">
    <property type="entry name" value="Formyl_trans_C"/>
    <property type="match status" value="1"/>
</dbReference>
<evidence type="ECO:0000259" key="1">
    <source>
        <dbReference type="Pfam" id="PF00551"/>
    </source>
</evidence>
<evidence type="ECO:0000259" key="2">
    <source>
        <dbReference type="Pfam" id="PF02911"/>
    </source>
</evidence>
<evidence type="ECO:0000313" key="4">
    <source>
        <dbReference type="Proteomes" id="UP000202922"/>
    </source>
</evidence>
<evidence type="ECO:0000313" key="3">
    <source>
        <dbReference type="EMBL" id="SMX47328.1"/>
    </source>
</evidence>
<dbReference type="CDD" id="cd08651">
    <property type="entry name" value="FMT_core_like_4"/>
    <property type="match status" value="1"/>
</dbReference>
<feature type="domain" description="Formyl transferase N-terminal" evidence="1">
    <location>
        <begin position="31"/>
        <end position="176"/>
    </location>
</feature>
<dbReference type="InterPro" id="IPR002376">
    <property type="entry name" value="Formyl_transf_N"/>
</dbReference>